<dbReference type="InterPro" id="IPR036142">
    <property type="entry name" value="ENT_dom-like_sf"/>
</dbReference>
<dbReference type="AlphaFoldDB" id="A0AAW1RDG7"/>
<dbReference type="SUPFAM" id="SSF158639">
    <property type="entry name" value="ENT-like"/>
    <property type="match status" value="1"/>
</dbReference>
<organism evidence="2 3">
    <name type="scientific">Apatococcus lobatus</name>
    <dbReference type="NCBI Taxonomy" id="904363"/>
    <lineage>
        <taxon>Eukaryota</taxon>
        <taxon>Viridiplantae</taxon>
        <taxon>Chlorophyta</taxon>
        <taxon>core chlorophytes</taxon>
        <taxon>Trebouxiophyceae</taxon>
        <taxon>Chlorellales</taxon>
        <taxon>Chlorellaceae</taxon>
        <taxon>Apatococcus</taxon>
    </lineage>
</organism>
<dbReference type="InterPro" id="IPR033485">
    <property type="entry name" value="EMSY-LIKE_plant"/>
</dbReference>
<dbReference type="Proteomes" id="UP001438707">
    <property type="component" value="Unassembled WGS sequence"/>
</dbReference>
<evidence type="ECO:0008006" key="4">
    <source>
        <dbReference type="Google" id="ProtNLM"/>
    </source>
</evidence>
<dbReference type="PANTHER" id="PTHR33432:SF22">
    <property type="entry name" value="OS10G0436850 PROTEIN"/>
    <property type="match status" value="1"/>
</dbReference>
<comment type="caution">
    <text evidence="2">The sequence shown here is derived from an EMBL/GenBank/DDBJ whole genome shotgun (WGS) entry which is preliminary data.</text>
</comment>
<reference evidence="2 3" key="1">
    <citation type="journal article" date="2024" name="Nat. Commun.">
        <title>Phylogenomics reveals the evolutionary origins of lichenization in chlorophyte algae.</title>
        <authorList>
            <person name="Puginier C."/>
            <person name="Libourel C."/>
            <person name="Otte J."/>
            <person name="Skaloud P."/>
            <person name="Haon M."/>
            <person name="Grisel S."/>
            <person name="Petersen M."/>
            <person name="Berrin J.G."/>
            <person name="Delaux P.M."/>
            <person name="Dal Grande F."/>
            <person name="Keller J."/>
        </authorList>
    </citation>
    <scope>NUCLEOTIDE SEQUENCE [LARGE SCALE GENOMIC DNA]</scope>
    <source>
        <strain evidence="2 3">SAG 2145</strain>
    </source>
</reference>
<proteinExistence type="predicted"/>
<sequence>MGNPTDWKQQGLRAHGAVLRYMVTQPISWEIHQFLDDLQKQLNITPEEHGDMLRSAREAHALEVRGETPLPGPRLSYRASTSLPPTHMAPARQPGAGHGGSGPGVSEKRKSSMAFAAPPSPQAAPARLAPRPDAAAVARHGLHEDVGKKVWRYWANEEPPWVEGTVTDYNPTTDEHGIIYYLGTRKEEWESFVFAKGKPGKDYKWSENPPLDPMTLFPAGALDGVHIRRIPSNAGTSTSKRGRGRGRPSLSHRANGIEQMPSHSVVAASRQRFVPLQAPNELNQLLETGSLLELQELQDAFLARMAAVKAHLDILKPLHDDPGLNELESCQLHLKAINFLESQIQEELSWLTSSDDDF</sequence>
<protein>
    <recommendedName>
        <fullName evidence="4">ENT domain-containing protein</fullName>
    </recommendedName>
</protein>
<feature type="region of interest" description="Disordered" evidence="1">
    <location>
        <begin position="64"/>
        <end position="132"/>
    </location>
</feature>
<accession>A0AAW1RDG7</accession>
<gene>
    <name evidence="2" type="ORF">WJX74_004581</name>
</gene>
<feature type="region of interest" description="Disordered" evidence="1">
    <location>
        <begin position="230"/>
        <end position="254"/>
    </location>
</feature>
<keyword evidence="3" id="KW-1185">Reference proteome</keyword>
<evidence type="ECO:0000256" key="1">
    <source>
        <dbReference type="SAM" id="MobiDB-lite"/>
    </source>
</evidence>
<dbReference type="PANTHER" id="PTHR33432">
    <property type="entry name" value="PROTEIN EMSY-LIKE 4"/>
    <property type="match status" value="1"/>
</dbReference>
<evidence type="ECO:0000313" key="3">
    <source>
        <dbReference type="Proteomes" id="UP001438707"/>
    </source>
</evidence>
<feature type="compositionally biased region" description="Low complexity" evidence="1">
    <location>
        <begin position="123"/>
        <end position="132"/>
    </location>
</feature>
<dbReference type="EMBL" id="JALJOS010000013">
    <property type="protein sequence ID" value="KAK9831657.1"/>
    <property type="molecule type" value="Genomic_DNA"/>
</dbReference>
<name>A0AAW1RDG7_9CHLO</name>
<evidence type="ECO:0000313" key="2">
    <source>
        <dbReference type="EMBL" id="KAK9831657.1"/>
    </source>
</evidence>
<dbReference type="GO" id="GO:0050832">
    <property type="term" value="P:defense response to fungus"/>
    <property type="evidence" value="ECO:0007669"/>
    <property type="project" value="InterPro"/>
</dbReference>